<proteinExistence type="predicted"/>
<evidence type="ECO:0000256" key="2">
    <source>
        <dbReference type="SAM" id="Phobius"/>
    </source>
</evidence>
<keyword evidence="2" id="KW-0812">Transmembrane</keyword>
<feature type="compositionally biased region" description="Acidic residues" evidence="1">
    <location>
        <begin position="210"/>
        <end position="231"/>
    </location>
</feature>
<keyword evidence="2" id="KW-1133">Transmembrane helix</keyword>
<accession>G0TYP5</accession>
<name>G0TYP5_TRYVY</name>
<feature type="region of interest" description="Disordered" evidence="1">
    <location>
        <begin position="204"/>
        <end position="249"/>
    </location>
</feature>
<feature type="transmembrane region" description="Helical" evidence="2">
    <location>
        <begin position="172"/>
        <end position="195"/>
    </location>
</feature>
<reference evidence="4" key="1">
    <citation type="journal article" date="2012" name="Proc. Natl. Acad. Sci. U.S.A.">
        <title>Antigenic diversity is generated by distinct evolutionary mechanisms in African trypanosome species.</title>
        <authorList>
            <person name="Jackson A.P."/>
            <person name="Berry A."/>
            <person name="Aslett M."/>
            <person name="Allison H.C."/>
            <person name="Burton P."/>
            <person name="Vavrova-Anderson J."/>
            <person name="Brown R."/>
            <person name="Browne H."/>
            <person name="Corton N."/>
            <person name="Hauser H."/>
            <person name="Gamble J."/>
            <person name="Gilderthorp R."/>
            <person name="Marcello L."/>
            <person name="McQuillan J."/>
            <person name="Otto T.D."/>
            <person name="Quail M.A."/>
            <person name="Sanders M.J."/>
            <person name="van Tonder A."/>
            <person name="Ginger M.L."/>
            <person name="Field M.C."/>
            <person name="Barry J.D."/>
            <person name="Hertz-Fowler C."/>
            <person name="Berriman M."/>
        </authorList>
    </citation>
    <scope>NUCLEOTIDE SEQUENCE</scope>
    <source>
        <strain evidence="4">Y486</strain>
    </source>
</reference>
<keyword evidence="3" id="KW-0732">Signal</keyword>
<evidence type="ECO:0000256" key="1">
    <source>
        <dbReference type="SAM" id="MobiDB-lite"/>
    </source>
</evidence>
<dbReference type="VEuPathDB" id="TriTrypDB:TvY486_0704270"/>
<gene>
    <name evidence="4" type="ORF">TVY486_0704270</name>
</gene>
<dbReference type="AlphaFoldDB" id="G0TYP5"/>
<dbReference type="EMBL" id="HE573023">
    <property type="protein sequence ID" value="CCC49094.1"/>
    <property type="molecule type" value="Genomic_DNA"/>
</dbReference>
<protein>
    <submittedName>
        <fullName evidence="4">Uncharacterized protein</fullName>
    </submittedName>
</protein>
<feature type="compositionally biased region" description="Polar residues" evidence="1">
    <location>
        <begin position="238"/>
        <end position="249"/>
    </location>
</feature>
<feature type="signal peptide" evidence="3">
    <location>
        <begin position="1"/>
        <end position="35"/>
    </location>
</feature>
<keyword evidence="2" id="KW-0472">Membrane</keyword>
<organism evidence="4">
    <name type="scientific">Trypanosoma vivax (strain Y486)</name>
    <dbReference type="NCBI Taxonomy" id="1055687"/>
    <lineage>
        <taxon>Eukaryota</taxon>
        <taxon>Discoba</taxon>
        <taxon>Euglenozoa</taxon>
        <taxon>Kinetoplastea</taxon>
        <taxon>Metakinetoplastina</taxon>
        <taxon>Trypanosomatida</taxon>
        <taxon>Trypanosomatidae</taxon>
        <taxon>Trypanosoma</taxon>
        <taxon>Duttonella</taxon>
    </lineage>
</organism>
<sequence>MKGRLLGRCDMGGMVPMVALMLVLLPCVSTTGARGEDDGWNQSTHVIKFGGDDWNGIGDKQEPLTGVITLDVYAQVGRSSSFNTNISIDGITVKNEMLLITVTVKQKVLDNIPDKHLQHVWSPEEVNSIIIQGGFRGTLSFLSKRGVKNSKLKSVHMPVKNVELFRWSSASIGMTALGCLMGIAMVVVFVCTMMYRCRDSENMRKRDHGDYEDEECVSMDEEGEEDEEDGDNERNSEFTQKSNGNNSNN</sequence>
<evidence type="ECO:0000313" key="4">
    <source>
        <dbReference type="EMBL" id="CCC49094.1"/>
    </source>
</evidence>
<feature type="chain" id="PRO_5003409786" evidence="3">
    <location>
        <begin position="36"/>
        <end position="249"/>
    </location>
</feature>
<evidence type="ECO:0000256" key="3">
    <source>
        <dbReference type="SAM" id="SignalP"/>
    </source>
</evidence>